<evidence type="ECO:0008006" key="4">
    <source>
        <dbReference type="Google" id="ProtNLM"/>
    </source>
</evidence>
<reference evidence="2 3" key="1">
    <citation type="submission" date="2021-03" db="EMBL/GenBank/DDBJ databases">
        <authorList>
            <person name="Kim M.K."/>
        </authorList>
    </citation>
    <scope>NUCLEOTIDE SEQUENCE [LARGE SCALE GENOMIC DNA]</scope>
    <source>
        <strain evidence="2 3">BT442</strain>
    </source>
</reference>
<evidence type="ECO:0000313" key="3">
    <source>
        <dbReference type="Proteomes" id="UP000664369"/>
    </source>
</evidence>
<dbReference type="Proteomes" id="UP000664369">
    <property type="component" value="Unassembled WGS sequence"/>
</dbReference>
<feature type="region of interest" description="Disordered" evidence="1">
    <location>
        <begin position="194"/>
        <end position="214"/>
    </location>
</feature>
<accession>A0ABS3QML4</accession>
<dbReference type="PROSITE" id="PS51257">
    <property type="entry name" value="PROKAR_LIPOPROTEIN"/>
    <property type="match status" value="1"/>
</dbReference>
<protein>
    <recommendedName>
        <fullName evidence="4">Lipoprotein</fullName>
    </recommendedName>
</protein>
<evidence type="ECO:0000256" key="1">
    <source>
        <dbReference type="SAM" id="MobiDB-lite"/>
    </source>
</evidence>
<dbReference type="RefSeq" id="WP_208177956.1">
    <property type="nucleotide sequence ID" value="NZ_JAGETZ010000015.1"/>
</dbReference>
<name>A0ABS3QML4_9BACT</name>
<comment type="caution">
    <text evidence="2">The sequence shown here is derived from an EMBL/GenBank/DDBJ whole genome shotgun (WGS) entry which is preliminary data.</text>
</comment>
<organism evidence="2 3">
    <name type="scientific">Hymenobacter negativus</name>
    <dbReference type="NCBI Taxonomy" id="2795026"/>
    <lineage>
        <taxon>Bacteria</taxon>
        <taxon>Pseudomonadati</taxon>
        <taxon>Bacteroidota</taxon>
        <taxon>Cytophagia</taxon>
        <taxon>Cytophagales</taxon>
        <taxon>Hymenobacteraceae</taxon>
        <taxon>Hymenobacter</taxon>
    </lineage>
</organism>
<proteinExistence type="predicted"/>
<sequence>MRLSFLPALALLAACRPDVATERLPTAPLLETVPAGYRPVERTDTLPSYWAAPEAYANNAFDFTPAYLSQVQLQVQLVPASAAHGPAFDTLTFHGVTSGYGLGREGLNWIFGVPPRRLTSALLDSRGEPAKVFTATFYSLVITEESVNKAGYRYTRNRYTTEYPFCPVAVAHAGDSVAYVRAYLLRGNMPRPDTLYAASSTSPPQHLPHEADRPDTTRQVLLRFSLRQLRHSATPAGY</sequence>
<keyword evidence="3" id="KW-1185">Reference proteome</keyword>
<evidence type="ECO:0000313" key="2">
    <source>
        <dbReference type="EMBL" id="MBO2012188.1"/>
    </source>
</evidence>
<dbReference type="EMBL" id="JAGETZ010000015">
    <property type="protein sequence ID" value="MBO2012188.1"/>
    <property type="molecule type" value="Genomic_DNA"/>
</dbReference>
<gene>
    <name evidence="2" type="ORF">J4E00_24190</name>
</gene>